<dbReference type="EMBL" id="JARIHO010000045">
    <property type="protein sequence ID" value="KAJ7324036.1"/>
    <property type="molecule type" value="Genomic_DNA"/>
</dbReference>
<organism evidence="2 3">
    <name type="scientific">Mycena albidolilacea</name>
    <dbReference type="NCBI Taxonomy" id="1033008"/>
    <lineage>
        <taxon>Eukaryota</taxon>
        <taxon>Fungi</taxon>
        <taxon>Dikarya</taxon>
        <taxon>Basidiomycota</taxon>
        <taxon>Agaricomycotina</taxon>
        <taxon>Agaricomycetes</taxon>
        <taxon>Agaricomycetidae</taxon>
        <taxon>Agaricales</taxon>
        <taxon>Marasmiineae</taxon>
        <taxon>Mycenaceae</taxon>
        <taxon>Mycena</taxon>
    </lineage>
</organism>
<proteinExistence type="predicted"/>
<name>A0AAD7EHR7_9AGAR</name>
<comment type="caution">
    <text evidence="2">The sequence shown here is derived from an EMBL/GenBank/DDBJ whole genome shotgun (WGS) entry which is preliminary data.</text>
</comment>
<feature type="region of interest" description="Disordered" evidence="1">
    <location>
        <begin position="60"/>
        <end position="88"/>
    </location>
</feature>
<protein>
    <submittedName>
        <fullName evidence="2">Uncharacterized protein</fullName>
    </submittedName>
</protein>
<dbReference type="AlphaFoldDB" id="A0AAD7EHR7"/>
<evidence type="ECO:0000313" key="2">
    <source>
        <dbReference type="EMBL" id="KAJ7324036.1"/>
    </source>
</evidence>
<sequence length="230" mass="25094">MPTFECVSVWNDLAPHRESVGSGRIRRELRTSSRCASSSSHVGDRCGLWLVTNALAAEGSHGNDGSDKEAYGSRGDTEQRYEDNPSTNRWWQSKRIAEAVQRSTHHQTAGVIRQTQPSPLLGLRRLALTCFWAHVRLSAFFLGAPIQSSTSLSLTFASSLPVYASVNFALAMNRVVMHAADDTLVASLLQLSIALRSMVPGEPVALAGNAVRRYARQTLKGGEIIAMLED</sequence>
<dbReference type="Proteomes" id="UP001218218">
    <property type="component" value="Unassembled WGS sequence"/>
</dbReference>
<feature type="compositionally biased region" description="Basic and acidic residues" evidence="1">
    <location>
        <begin position="64"/>
        <end position="83"/>
    </location>
</feature>
<evidence type="ECO:0000313" key="3">
    <source>
        <dbReference type="Proteomes" id="UP001218218"/>
    </source>
</evidence>
<evidence type="ECO:0000256" key="1">
    <source>
        <dbReference type="SAM" id="MobiDB-lite"/>
    </source>
</evidence>
<reference evidence="2" key="1">
    <citation type="submission" date="2023-03" db="EMBL/GenBank/DDBJ databases">
        <title>Massive genome expansion in bonnet fungi (Mycena s.s.) driven by repeated elements and novel gene families across ecological guilds.</title>
        <authorList>
            <consortium name="Lawrence Berkeley National Laboratory"/>
            <person name="Harder C.B."/>
            <person name="Miyauchi S."/>
            <person name="Viragh M."/>
            <person name="Kuo A."/>
            <person name="Thoen E."/>
            <person name="Andreopoulos B."/>
            <person name="Lu D."/>
            <person name="Skrede I."/>
            <person name="Drula E."/>
            <person name="Henrissat B."/>
            <person name="Morin E."/>
            <person name="Kohler A."/>
            <person name="Barry K."/>
            <person name="LaButti K."/>
            <person name="Morin E."/>
            <person name="Salamov A."/>
            <person name="Lipzen A."/>
            <person name="Mereny Z."/>
            <person name="Hegedus B."/>
            <person name="Baldrian P."/>
            <person name="Stursova M."/>
            <person name="Weitz H."/>
            <person name="Taylor A."/>
            <person name="Grigoriev I.V."/>
            <person name="Nagy L.G."/>
            <person name="Martin F."/>
            <person name="Kauserud H."/>
        </authorList>
    </citation>
    <scope>NUCLEOTIDE SEQUENCE</scope>
    <source>
        <strain evidence="2">CBHHK002</strain>
    </source>
</reference>
<gene>
    <name evidence="2" type="ORF">DFH08DRAFT_969035</name>
</gene>
<accession>A0AAD7EHR7</accession>
<keyword evidence="3" id="KW-1185">Reference proteome</keyword>